<evidence type="ECO:0000256" key="1">
    <source>
        <dbReference type="SAM" id="MobiDB-lite"/>
    </source>
</evidence>
<dbReference type="AlphaFoldDB" id="A0A9P1R9W7"/>
<feature type="compositionally biased region" description="Low complexity" evidence="1">
    <location>
        <begin position="363"/>
        <end position="375"/>
    </location>
</feature>
<comment type="caution">
    <text evidence="2">The sequence shown here is derived from an EMBL/GenBank/DDBJ whole genome shotgun (WGS) entry which is preliminary data.</text>
</comment>
<dbReference type="Proteomes" id="UP000045039">
    <property type="component" value="Unassembled WGS sequence"/>
</dbReference>
<feature type="region of interest" description="Disordered" evidence="1">
    <location>
        <begin position="179"/>
        <end position="299"/>
    </location>
</feature>
<sequence length="432" mass="45375">MNNFDTDDFLPPPTGRSTRPAENTGSDTFENGAQSTADIPPTFESLQADHLLVEDVQNDSAQQHAPIQFQVAPEAPKAAEEPYQESLHDPLAAQTLTLDDLHLQEDPELANATESVESKVTPTSEEPRKAAKGGILSKVKPIYMVAVIAVALVMWNQHKKKEAAAIQAQQAAAAHSQQVPTYSQSLKELQNAQGPAQQTGQPADNDPMAAFFDQGSQPTAEPFQDGESQASTGPNTVGAGAAPSSAAVTDAAHQTQQPASADINPPIADPAPAPAPAPSNDVAAAAPSPNLDQYKEQLAAQQKTINELQSEVAQLKDQLKSQAQPTATEKSPTPKPDASSAVSKPAPARVARVEQPKREVRRQAQPAASPQAAPSRSDIAFLGAFREGGEIVAHTLIGSTVYKVSSGEKIAGVRIDAVTMDGVVVNGVRYGN</sequence>
<feature type="compositionally biased region" description="Polar residues" evidence="1">
    <location>
        <begin position="15"/>
        <end position="37"/>
    </location>
</feature>
<feature type="region of interest" description="Disordered" evidence="1">
    <location>
        <begin position="315"/>
        <end position="375"/>
    </location>
</feature>
<feature type="region of interest" description="Disordered" evidence="1">
    <location>
        <begin position="1"/>
        <end position="132"/>
    </location>
</feature>
<feature type="compositionally biased region" description="Pro residues" evidence="1">
    <location>
        <begin position="267"/>
        <end position="277"/>
    </location>
</feature>
<feature type="compositionally biased region" description="Basic and acidic residues" evidence="1">
    <location>
        <begin position="351"/>
        <end position="362"/>
    </location>
</feature>
<feature type="compositionally biased region" description="Low complexity" evidence="1">
    <location>
        <begin position="190"/>
        <end position="203"/>
    </location>
</feature>
<protein>
    <submittedName>
        <fullName evidence="2">Uncharacterized protein</fullName>
    </submittedName>
</protein>
<feature type="compositionally biased region" description="Polar residues" evidence="1">
    <location>
        <begin position="320"/>
        <end position="331"/>
    </location>
</feature>
<feature type="compositionally biased region" description="Polar residues" evidence="1">
    <location>
        <begin position="112"/>
        <end position="124"/>
    </location>
</feature>
<organism evidence="2 3">
    <name type="scientific">Pseudomonas aeruginosa</name>
    <dbReference type="NCBI Taxonomy" id="287"/>
    <lineage>
        <taxon>Bacteria</taxon>
        <taxon>Pseudomonadati</taxon>
        <taxon>Pseudomonadota</taxon>
        <taxon>Gammaproteobacteria</taxon>
        <taxon>Pseudomonadales</taxon>
        <taxon>Pseudomonadaceae</taxon>
        <taxon>Pseudomonas</taxon>
    </lineage>
</organism>
<dbReference type="EMBL" id="CVVU01000245">
    <property type="protein sequence ID" value="CRP80551.1"/>
    <property type="molecule type" value="Genomic_DNA"/>
</dbReference>
<name>A0A9P1R9W7_PSEAI</name>
<reference evidence="3" key="1">
    <citation type="submission" date="2015-06" db="EMBL/GenBank/DDBJ databases">
        <authorList>
            <person name="Radhakrishnan Rajesh"/>
            <person name="Underwood Anthony"/>
            <person name="Al-Shahib Ali"/>
        </authorList>
    </citation>
    <scope>NUCLEOTIDE SEQUENCE [LARGE SCALE GENOMIC DNA]</scope>
    <source>
        <strain evidence="3">P19_London_7_VIM_2_05_10</strain>
    </source>
</reference>
<gene>
    <name evidence="2" type="ORF">PAERUG_P19_London_7_VIM_2_05_10_05608</name>
</gene>
<evidence type="ECO:0000313" key="3">
    <source>
        <dbReference type="Proteomes" id="UP000045039"/>
    </source>
</evidence>
<feature type="compositionally biased region" description="Low complexity" evidence="1">
    <location>
        <begin position="278"/>
        <end position="290"/>
    </location>
</feature>
<dbReference type="RefSeq" id="WP_043101036.1">
    <property type="nucleotide sequence ID" value="NZ_CAADND010000127.1"/>
</dbReference>
<evidence type="ECO:0000313" key="2">
    <source>
        <dbReference type="EMBL" id="CRP80551.1"/>
    </source>
</evidence>
<feature type="compositionally biased region" description="Low complexity" evidence="1">
    <location>
        <begin position="236"/>
        <end position="266"/>
    </location>
</feature>
<feature type="compositionally biased region" description="Polar residues" evidence="1">
    <location>
        <begin position="226"/>
        <end position="235"/>
    </location>
</feature>
<accession>A0A9P1R9W7</accession>
<feature type="compositionally biased region" description="Polar residues" evidence="1">
    <location>
        <begin position="179"/>
        <end position="188"/>
    </location>
</feature>
<proteinExistence type="predicted"/>